<sequence>YVSIGYVAYVKRTLTANSFTNTTWKRCLSAHFLLKMVHVSMVMNVNFGTLVLIKRRENARGMRVDSVDMEQIAVASMSASLFVRTTSLDFALMAPTAAKNILGLSCPKCMES</sequence>
<dbReference type="EMBL" id="JANBUW010001016">
    <property type="protein sequence ID" value="KAJ2844665.1"/>
    <property type="molecule type" value="Genomic_DNA"/>
</dbReference>
<keyword evidence="1" id="KW-1133">Transmembrane helix</keyword>
<gene>
    <name evidence="2" type="ORF">IWW36_005093</name>
</gene>
<dbReference type="Proteomes" id="UP001139887">
    <property type="component" value="Unassembled WGS sequence"/>
</dbReference>
<accession>A0A9W8IAW7</accession>
<feature type="non-terminal residue" evidence="2">
    <location>
        <position position="112"/>
    </location>
</feature>
<protein>
    <submittedName>
        <fullName evidence="2">Uncharacterized protein</fullName>
    </submittedName>
</protein>
<comment type="caution">
    <text evidence="2">The sequence shown here is derived from an EMBL/GenBank/DDBJ whole genome shotgun (WGS) entry which is preliminary data.</text>
</comment>
<dbReference type="AlphaFoldDB" id="A0A9W8IAW7"/>
<proteinExistence type="predicted"/>
<reference evidence="2" key="1">
    <citation type="submission" date="2022-07" db="EMBL/GenBank/DDBJ databases">
        <title>Phylogenomic reconstructions and comparative analyses of Kickxellomycotina fungi.</title>
        <authorList>
            <person name="Reynolds N.K."/>
            <person name="Stajich J.E."/>
            <person name="Barry K."/>
            <person name="Grigoriev I.V."/>
            <person name="Crous P."/>
            <person name="Smith M.E."/>
        </authorList>
    </citation>
    <scope>NUCLEOTIDE SEQUENCE</scope>
    <source>
        <strain evidence="2">NRRL 1566</strain>
    </source>
</reference>
<evidence type="ECO:0000313" key="2">
    <source>
        <dbReference type="EMBL" id="KAJ2844665.1"/>
    </source>
</evidence>
<name>A0A9W8IAW7_9FUNG</name>
<feature type="transmembrane region" description="Helical" evidence="1">
    <location>
        <begin position="32"/>
        <end position="53"/>
    </location>
</feature>
<feature type="non-terminal residue" evidence="2">
    <location>
        <position position="1"/>
    </location>
</feature>
<keyword evidence="1" id="KW-0472">Membrane</keyword>
<evidence type="ECO:0000256" key="1">
    <source>
        <dbReference type="SAM" id="Phobius"/>
    </source>
</evidence>
<keyword evidence="3" id="KW-1185">Reference proteome</keyword>
<evidence type="ECO:0000313" key="3">
    <source>
        <dbReference type="Proteomes" id="UP001139887"/>
    </source>
</evidence>
<keyword evidence="1" id="KW-0812">Transmembrane</keyword>
<organism evidence="2 3">
    <name type="scientific">Coemansia brasiliensis</name>
    <dbReference type="NCBI Taxonomy" id="2650707"/>
    <lineage>
        <taxon>Eukaryota</taxon>
        <taxon>Fungi</taxon>
        <taxon>Fungi incertae sedis</taxon>
        <taxon>Zoopagomycota</taxon>
        <taxon>Kickxellomycotina</taxon>
        <taxon>Kickxellomycetes</taxon>
        <taxon>Kickxellales</taxon>
        <taxon>Kickxellaceae</taxon>
        <taxon>Coemansia</taxon>
    </lineage>
</organism>